<evidence type="ECO:0000256" key="1">
    <source>
        <dbReference type="ARBA" id="ARBA00004141"/>
    </source>
</evidence>
<dbReference type="EMBL" id="SGWZ01000004">
    <property type="protein sequence ID" value="RZS67446.1"/>
    <property type="molecule type" value="Genomic_DNA"/>
</dbReference>
<dbReference type="Proteomes" id="UP000078084">
    <property type="component" value="Unassembled WGS sequence"/>
</dbReference>
<feature type="transmembrane region" description="Helical" evidence="5">
    <location>
        <begin position="153"/>
        <end position="173"/>
    </location>
</feature>
<proteinExistence type="predicted"/>
<sequence>MSDPYRHQSLPIESPAAASPREAAGPAALAQAFQRALVSLWHPRMLLALLLPFIIMAVGAVLLVWFAWTPVSQWLMQQQSSWSALENADAWLTGIGLFSLKVWLTPLLAALLLLPLAGLLGLLIAAVFITPMVMSHLEKTRYPGLQRKGRHGWALSLWNACWVGTVFCVGWVVTLPLWLLPPAGMVLSIFWWTFAFTRLMRVDVLAEHASPDERRLLLQRQGKGFWYAGLICALLNLLPPAWLVLPVYSALVFGHYGMEGLSRLRTGSVHGQGGVRSL</sequence>
<evidence type="ECO:0000256" key="5">
    <source>
        <dbReference type="SAM" id="Phobius"/>
    </source>
</evidence>
<dbReference type="AlphaFoldDB" id="A0A171KTE0"/>
<keyword evidence="3 5" id="KW-1133">Transmembrane helix</keyword>
<evidence type="ECO:0000256" key="4">
    <source>
        <dbReference type="ARBA" id="ARBA00023136"/>
    </source>
</evidence>
<protein>
    <submittedName>
        <fullName evidence="7">Etoposide-induced protein 2.4 (EI24)</fullName>
    </submittedName>
    <submittedName>
        <fullName evidence="6">Membrane protein</fullName>
    </submittedName>
</protein>
<dbReference type="EMBL" id="LBNE01000003">
    <property type="protein sequence ID" value="KKO72157.1"/>
    <property type="molecule type" value="Genomic_DNA"/>
</dbReference>
<reference evidence="6 8" key="1">
    <citation type="submission" date="2015-04" db="EMBL/GenBank/DDBJ databases">
        <title>Genome sequence of Kerstersia gyiorum CG1.</title>
        <authorList>
            <person name="Greninger A.L."/>
            <person name="Kozyreva V."/>
            <person name="Chaturvedi V."/>
        </authorList>
    </citation>
    <scope>NUCLEOTIDE SEQUENCE [LARGE SCALE GENOMIC DNA]</scope>
    <source>
        <strain evidence="6 8">CG1</strain>
    </source>
</reference>
<dbReference type="RefSeq" id="WP_068369800.1">
    <property type="nucleotide sequence ID" value="NZ_CBCSEB010000015.1"/>
</dbReference>
<reference evidence="7 9" key="2">
    <citation type="submission" date="2019-02" db="EMBL/GenBank/DDBJ databases">
        <title>Genomic Encyclopedia of Type Strains, Phase IV (KMG-IV): sequencing the most valuable type-strain genomes for metagenomic binning, comparative biology and taxonomic classification.</title>
        <authorList>
            <person name="Goeker M."/>
        </authorList>
    </citation>
    <scope>NUCLEOTIDE SEQUENCE [LARGE SCALE GENOMIC DNA]</scope>
    <source>
        <strain evidence="7 9">DSM 16618</strain>
    </source>
</reference>
<feature type="transmembrane region" description="Helical" evidence="5">
    <location>
        <begin position="224"/>
        <end position="245"/>
    </location>
</feature>
<keyword evidence="4 5" id="KW-0472">Membrane</keyword>
<dbReference type="OrthoDB" id="8565703at2"/>
<dbReference type="Pfam" id="PF07264">
    <property type="entry name" value="EI24"/>
    <property type="match status" value="1"/>
</dbReference>
<gene>
    <name evidence="6" type="ORF">AAV32_07440</name>
    <name evidence="7" type="ORF">EV679_2666</name>
</gene>
<name>A0A171KTE0_9BURK</name>
<dbReference type="STRING" id="206506.AAV32_07440"/>
<feature type="transmembrane region" description="Helical" evidence="5">
    <location>
        <begin position="107"/>
        <end position="133"/>
    </location>
</feature>
<accession>A0A171KTE0</accession>
<organism evidence="6 8">
    <name type="scientific">Kerstersia gyiorum</name>
    <dbReference type="NCBI Taxonomy" id="206506"/>
    <lineage>
        <taxon>Bacteria</taxon>
        <taxon>Pseudomonadati</taxon>
        <taxon>Pseudomonadota</taxon>
        <taxon>Betaproteobacteria</taxon>
        <taxon>Burkholderiales</taxon>
        <taxon>Alcaligenaceae</taxon>
        <taxon>Kerstersia</taxon>
    </lineage>
</organism>
<evidence type="ECO:0000313" key="6">
    <source>
        <dbReference type="EMBL" id="KKO72157.1"/>
    </source>
</evidence>
<evidence type="ECO:0000256" key="2">
    <source>
        <dbReference type="ARBA" id="ARBA00022692"/>
    </source>
</evidence>
<dbReference type="Proteomes" id="UP000292039">
    <property type="component" value="Unassembled WGS sequence"/>
</dbReference>
<keyword evidence="2 5" id="KW-0812">Transmembrane</keyword>
<evidence type="ECO:0000313" key="9">
    <source>
        <dbReference type="Proteomes" id="UP000292039"/>
    </source>
</evidence>
<dbReference type="InterPro" id="IPR059112">
    <property type="entry name" value="CysZ/EI24"/>
</dbReference>
<comment type="caution">
    <text evidence="6">The sequence shown here is derived from an EMBL/GenBank/DDBJ whole genome shotgun (WGS) entry which is preliminary data.</text>
</comment>
<evidence type="ECO:0000313" key="8">
    <source>
        <dbReference type="Proteomes" id="UP000078084"/>
    </source>
</evidence>
<dbReference type="GeneID" id="99726790"/>
<feature type="transmembrane region" description="Helical" evidence="5">
    <location>
        <begin position="179"/>
        <end position="197"/>
    </location>
</feature>
<comment type="subcellular location">
    <subcellularLocation>
        <location evidence="1">Membrane</location>
        <topology evidence="1">Multi-pass membrane protein</topology>
    </subcellularLocation>
</comment>
<evidence type="ECO:0000256" key="3">
    <source>
        <dbReference type="ARBA" id="ARBA00022989"/>
    </source>
</evidence>
<evidence type="ECO:0000313" key="7">
    <source>
        <dbReference type="EMBL" id="RZS67446.1"/>
    </source>
</evidence>
<keyword evidence="8" id="KW-1185">Reference proteome</keyword>
<feature type="transmembrane region" description="Helical" evidence="5">
    <location>
        <begin position="45"/>
        <end position="68"/>
    </location>
</feature>